<feature type="repeat" description="WD" evidence="11">
    <location>
        <begin position="144"/>
        <end position="186"/>
    </location>
</feature>
<dbReference type="PROSITE" id="PS50082">
    <property type="entry name" value="WD_REPEATS_2"/>
    <property type="match status" value="4"/>
</dbReference>
<comment type="similarity">
    <text evidence="9">Belongs to the WD repeat peroxin-7 family.</text>
</comment>
<keyword evidence="8" id="KW-0576">Peroxisome</keyword>
<dbReference type="InterPro" id="IPR015943">
    <property type="entry name" value="WD40/YVTN_repeat-like_dom_sf"/>
</dbReference>
<organism evidence="13 17">
    <name type="scientific">Rotaria magnacalcarata</name>
    <dbReference type="NCBI Taxonomy" id="392030"/>
    <lineage>
        <taxon>Eukaryota</taxon>
        <taxon>Metazoa</taxon>
        <taxon>Spiralia</taxon>
        <taxon>Gnathifera</taxon>
        <taxon>Rotifera</taxon>
        <taxon>Eurotatoria</taxon>
        <taxon>Bdelloidea</taxon>
        <taxon>Philodinida</taxon>
        <taxon>Philodinidae</taxon>
        <taxon>Rotaria</taxon>
    </lineage>
</organism>
<dbReference type="GO" id="GO:0005782">
    <property type="term" value="C:peroxisomal matrix"/>
    <property type="evidence" value="ECO:0007669"/>
    <property type="project" value="UniProtKB-SubCell"/>
</dbReference>
<dbReference type="PROSITE" id="PS00678">
    <property type="entry name" value="WD_REPEATS_1"/>
    <property type="match status" value="3"/>
</dbReference>
<evidence type="ECO:0000313" key="16">
    <source>
        <dbReference type="EMBL" id="CAF3896656.1"/>
    </source>
</evidence>
<dbReference type="GO" id="GO:0016558">
    <property type="term" value="P:protein import into peroxisome matrix"/>
    <property type="evidence" value="ECO:0007669"/>
    <property type="project" value="InterPro"/>
</dbReference>
<evidence type="ECO:0000256" key="2">
    <source>
        <dbReference type="ARBA" id="ARBA00004514"/>
    </source>
</evidence>
<dbReference type="EMBL" id="CAJNOW010014971">
    <property type="protein sequence ID" value="CAF1637677.1"/>
    <property type="molecule type" value="Genomic_DNA"/>
</dbReference>
<evidence type="ECO:0000256" key="3">
    <source>
        <dbReference type="ARBA" id="ARBA00022448"/>
    </source>
</evidence>
<dbReference type="PANTHER" id="PTHR46027">
    <property type="entry name" value="PEROXISOMAL TARGETING SIGNAL 2 RECEPTOR"/>
    <property type="match status" value="1"/>
</dbReference>
<keyword evidence="3" id="KW-0813">Transport</keyword>
<dbReference type="Gene3D" id="2.130.10.10">
    <property type="entry name" value="YVTN repeat-like/Quinoprotein amine dehydrogenase"/>
    <property type="match status" value="1"/>
</dbReference>
<dbReference type="InterPro" id="IPR036322">
    <property type="entry name" value="WD40_repeat_dom_sf"/>
</dbReference>
<dbReference type="SMART" id="SM00320">
    <property type="entry name" value="WD40"/>
    <property type="match status" value="6"/>
</dbReference>
<keyword evidence="6" id="KW-0677">Repeat</keyword>
<dbReference type="PROSITE" id="PS50294">
    <property type="entry name" value="WD_REPEATS_REGION"/>
    <property type="match status" value="3"/>
</dbReference>
<feature type="repeat" description="WD" evidence="11">
    <location>
        <begin position="99"/>
        <end position="142"/>
    </location>
</feature>
<dbReference type="InterPro" id="IPR059104">
    <property type="entry name" value="Beta-prop_EIPR1-like"/>
</dbReference>
<dbReference type="InterPro" id="IPR044536">
    <property type="entry name" value="PEX7"/>
</dbReference>
<proteinExistence type="inferred from homology"/>
<dbReference type="GO" id="GO:0005053">
    <property type="term" value="F:peroxisome matrix targeting signal-2 binding"/>
    <property type="evidence" value="ECO:0007669"/>
    <property type="project" value="InterPro"/>
</dbReference>
<dbReference type="EMBL" id="CAJNOV010011540">
    <property type="protein sequence ID" value="CAF1450882.1"/>
    <property type="molecule type" value="Genomic_DNA"/>
</dbReference>
<dbReference type="AlphaFoldDB" id="A0A815PM65"/>
<evidence type="ECO:0000313" key="17">
    <source>
        <dbReference type="Proteomes" id="UP000663855"/>
    </source>
</evidence>
<keyword evidence="5 11" id="KW-0853">WD repeat</keyword>
<evidence type="ECO:0000313" key="15">
    <source>
        <dbReference type="EMBL" id="CAF2090771.1"/>
    </source>
</evidence>
<dbReference type="OrthoDB" id="273771at2759"/>
<evidence type="ECO:0000256" key="9">
    <source>
        <dbReference type="ARBA" id="ARBA00024017"/>
    </source>
</evidence>
<evidence type="ECO:0000256" key="7">
    <source>
        <dbReference type="ARBA" id="ARBA00022927"/>
    </source>
</evidence>
<keyword evidence="7" id="KW-0653">Protein transport</keyword>
<accession>A0A815PM65</accession>
<dbReference type="PANTHER" id="PTHR46027:SF1">
    <property type="entry name" value="PEROXISOMAL TARGETING SIGNAL 2 RECEPTOR"/>
    <property type="match status" value="1"/>
</dbReference>
<comment type="caution">
    <text evidence="13">The sequence shown here is derived from an EMBL/GenBank/DDBJ whole genome shotgun (WGS) entry which is preliminary data.</text>
</comment>
<feature type="repeat" description="WD" evidence="11">
    <location>
        <begin position="187"/>
        <end position="222"/>
    </location>
</feature>
<comment type="subcellular location">
    <subcellularLocation>
        <location evidence="2">Cytoplasm</location>
        <location evidence="2">Cytosol</location>
    </subcellularLocation>
    <subcellularLocation>
        <location evidence="1">Peroxisome matrix</location>
    </subcellularLocation>
</comment>
<evidence type="ECO:0000313" key="13">
    <source>
        <dbReference type="EMBL" id="CAF1450882.1"/>
    </source>
</evidence>
<evidence type="ECO:0000256" key="1">
    <source>
        <dbReference type="ARBA" id="ARBA00004253"/>
    </source>
</evidence>
<evidence type="ECO:0000313" key="14">
    <source>
        <dbReference type="EMBL" id="CAF1637677.1"/>
    </source>
</evidence>
<keyword evidence="4" id="KW-0963">Cytoplasm</keyword>
<evidence type="ECO:0000256" key="6">
    <source>
        <dbReference type="ARBA" id="ARBA00022737"/>
    </source>
</evidence>
<evidence type="ECO:0000256" key="8">
    <source>
        <dbReference type="ARBA" id="ARBA00023140"/>
    </source>
</evidence>
<dbReference type="PROSITE" id="PS51257">
    <property type="entry name" value="PROKAR_LIPOPROTEIN"/>
    <property type="match status" value="1"/>
</dbReference>
<evidence type="ECO:0000256" key="5">
    <source>
        <dbReference type="ARBA" id="ARBA00022574"/>
    </source>
</evidence>
<protein>
    <recommendedName>
        <fullName evidence="10">Peroxin-7</fullName>
    </recommendedName>
</protein>
<dbReference type="Proteomes" id="UP000663824">
    <property type="component" value="Unassembled WGS sequence"/>
</dbReference>
<evidence type="ECO:0000256" key="10">
    <source>
        <dbReference type="ARBA" id="ARBA00032565"/>
    </source>
</evidence>
<dbReference type="InterPro" id="IPR019775">
    <property type="entry name" value="WD40_repeat_CS"/>
</dbReference>
<feature type="domain" description="EIPR1-like beta-propeller" evidence="12">
    <location>
        <begin position="53"/>
        <end position="263"/>
    </location>
</feature>
<dbReference type="Pfam" id="PF23609">
    <property type="entry name" value="Beta-prop_EIPR1"/>
    <property type="match status" value="1"/>
</dbReference>
<dbReference type="Proteomes" id="UP000663855">
    <property type="component" value="Unassembled WGS sequence"/>
</dbReference>
<dbReference type="PRINTS" id="PR00320">
    <property type="entry name" value="GPROTEINBRPT"/>
</dbReference>
<sequence length="314" mass="35729">MLLRVNAETRLTDACYAIRYSPHVVNQLAIVSCENYGIRGRSTIQLISNHDQSVFNWSDAVFDVSFVETDPSLIVCGSGDGSLLVWQLNKTNSSPVLSLREHQREVWCVHWSESRSSDALLSTSGDGTIKLWNFDSSPMLQATLSGHESVVYEARWHPRRPGLIASVSADCSLRLFDIKQSSNVISPRAHPAEILSLDWSKYDDHLLVTGACDNRLRLWDIRMITNAVSVFDGHEAAVRRVKFDPHRRDRLASTGYDGQLKLWNLTPTNSNINMHTERFSKDFIYGLDWNLFERNKLVVGSWDRIVRFCEIVSM</sequence>
<evidence type="ECO:0000256" key="4">
    <source>
        <dbReference type="ARBA" id="ARBA00022490"/>
    </source>
</evidence>
<feature type="repeat" description="WD" evidence="11">
    <location>
        <begin position="231"/>
        <end position="265"/>
    </location>
</feature>
<dbReference type="Proteomes" id="UP000681967">
    <property type="component" value="Unassembled WGS sequence"/>
</dbReference>
<dbReference type="EMBL" id="CAJNRE010010433">
    <property type="protein sequence ID" value="CAF2090771.1"/>
    <property type="molecule type" value="Genomic_DNA"/>
</dbReference>
<evidence type="ECO:0000256" key="11">
    <source>
        <dbReference type="PROSITE-ProRule" id="PRU00221"/>
    </source>
</evidence>
<dbReference type="InterPro" id="IPR020472">
    <property type="entry name" value="WD40_PAC1"/>
</dbReference>
<dbReference type="GO" id="GO:0005829">
    <property type="term" value="C:cytosol"/>
    <property type="evidence" value="ECO:0007669"/>
    <property type="project" value="UniProtKB-SubCell"/>
</dbReference>
<reference evidence="13" key="1">
    <citation type="submission" date="2021-02" db="EMBL/GenBank/DDBJ databases">
        <authorList>
            <person name="Nowell W R."/>
        </authorList>
    </citation>
    <scope>NUCLEOTIDE SEQUENCE</scope>
</reference>
<name>A0A815PM65_9BILA</name>
<dbReference type="InterPro" id="IPR001680">
    <property type="entry name" value="WD40_rpt"/>
</dbReference>
<gene>
    <name evidence="16" type="ORF">BYL167_LOCUS8248</name>
    <name evidence="13" type="ORF">CJN711_LOCUS24558</name>
    <name evidence="14" type="ORF">KQP761_LOCUS27438</name>
    <name evidence="15" type="ORF">MBJ925_LOCUS20285</name>
</gene>
<dbReference type="EMBL" id="CAJOBH010002239">
    <property type="protein sequence ID" value="CAF3896656.1"/>
    <property type="molecule type" value="Genomic_DNA"/>
</dbReference>
<evidence type="ECO:0000259" key="12">
    <source>
        <dbReference type="Pfam" id="PF23609"/>
    </source>
</evidence>
<dbReference type="Proteomes" id="UP000663834">
    <property type="component" value="Unassembled WGS sequence"/>
</dbReference>
<dbReference type="SUPFAM" id="SSF50978">
    <property type="entry name" value="WD40 repeat-like"/>
    <property type="match status" value="1"/>
</dbReference>